<dbReference type="Proteomes" id="UP001428341">
    <property type="component" value="Unassembled WGS sequence"/>
</dbReference>
<accession>A0AAP0LHJ8</accession>
<reference evidence="2 3" key="1">
    <citation type="submission" date="2024-05" db="EMBL/GenBank/DDBJ databases">
        <title>Haplotype-resolved chromosome-level genome assembly of Huyou (Citrus changshanensis).</title>
        <authorList>
            <person name="Miao C."/>
            <person name="Chen W."/>
            <person name="Wu Y."/>
            <person name="Wang L."/>
            <person name="Zhao S."/>
            <person name="Grierson D."/>
            <person name="Xu C."/>
            <person name="Chen K."/>
        </authorList>
    </citation>
    <scope>NUCLEOTIDE SEQUENCE [LARGE SCALE GENOMIC DNA]</scope>
    <source>
        <strain evidence="2">01-14</strain>
        <tissue evidence="2">Leaf</tissue>
    </source>
</reference>
<keyword evidence="3" id="KW-1185">Reference proteome</keyword>
<gene>
    <name evidence="2" type="ORF">WN944_026949</name>
</gene>
<comment type="caution">
    <text evidence="2">The sequence shown here is derived from an EMBL/GenBank/DDBJ whole genome shotgun (WGS) entry which is preliminary data.</text>
</comment>
<evidence type="ECO:0000313" key="3">
    <source>
        <dbReference type="Proteomes" id="UP001428341"/>
    </source>
</evidence>
<evidence type="ECO:0000313" key="2">
    <source>
        <dbReference type="EMBL" id="KAK9174945.1"/>
    </source>
</evidence>
<organism evidence="2 3">
    <name type="scientific">Citrus x changshan-huyou</name>
    <dbReference type="NCBI Taxonomy" id="2935761"/>
    <lineage>
        <taxon>Eukaryota</taxon>
        <taxon>Viridiplantae</taxon>
        <taxon>Streptophyta</taxon>
        <taxon>Embryophyta</taxon>
        <taxon>Tracheophyta</taxon>
        <taxon>Spermatophyta</taxon>
        <taxon>Magnoliopsida</taxon>
        <taxon>eudicotyledons</taxon>
        <taxon>Gunneridae</taxon>
        <taxon>Pentapetalae</taxon>
        <taxon>rosids</taxon>
        <taxon>malvids</taxon>
        <taxon>Sapindales</taxon>
        <taxon>Rutaceae</taxon>
        <taxon>Aurantioideae</taxon>
        <taxon>Citrus</taxon>
    </lineage>
</organism>
<evidence type="ECO:0000256" key="1">
    <source>
        <dbReference type="SAM" id="MobiDB-lite"/>
    </source>
</evidence>
<proteinExistence type="predicted"/>
<sequence>MEESDSNNSSYSDESDNPSYSGELDSDSYLDEIAVGRDYVQELLSGHSDRMYDLFRMDRHGCISAIDGTHIVVWAPAKKQTSYRGRKVIVVDINLSNQEYIGQMNATRDMIARALWHDCTRHNT</sequence>
<feature type="region of interest" description="Disordered" evidence="1">
    <location>
        <begin position="1"/>
        <end position="25"/>
    </location>
</feature>
<dbReference type="EMBL" id="JBCGBO010000025">
    <property type="protein sequence ID" value="KAK9174945.1"/>
    <property type="molecule type" value="Genomic_DNA"/>
</dbReference>
<protein>
    <submittedName>
        <fullName evidence="2">Uncharacterized protein</fullName>
    </submittedName>
</protein>
<name>A0AAP0LHJ8_9ROSI</name>
<feature type="compositionally biased region" description="Low complexity" evidence="1">
    <location>
        <begin position="1"/>
        <end position="21"/>
    </location>
</feature>
<dbReference type="AlphaFoldDB" id="A0AAP0LHJ8"/>